<gene>
    <name evidence="1" type="ORF">EDS130_LOCUS35486</name>
</gene>
<comment type="caution">
    <text evidence="1">The sequence shown here is derived from an EMBL/GenBank/DDBJ whole genome shotgun (WGS) entry which is preliminary data.</text>
</comment>
<name>A0A815K5G9_ADIRI</name>
<proteinExistence type="predicted"/>
<sequence length="266" mass="29797">MSFFDLANNPTTAIKSKSSEGSQAIDISNFRPKNKKPIGVDWDVNPGDILSWSDYRATNVYFVTDKRLLRKNRDTSGSGFLTIPLSITRLFPSALQHYASVLESESDLISAIELAPTDGIFAEKFGSPLPDTIRQRTDISFVYNPMDESLYITVNGEESDGYSSTEIKTEDIVDYINSANDKKVAFIVNYDIKGKESCEKWPTLLPKDLPIGWRCNQHGGTSYGEDCIQGAWRFEGPEKAKEKAHAVAERFYDGFNVSITWETESS</sequence>
<dbReference type="AlphaFoldDB" id="A0A815K5G9"/>
<dbReference type="EMBL" id="CAJNOJ010000312">
    <property type="protein sequence ID" value="CAF1391324.1"/>
    <property type="molecule type" value="Genomic_DNA"/>
</dbReference>
<evidence type="ECO:0000313" key="1">
    <source>
        <dbReference type="EMBL" id="CAF1391324.1"/>
    </source>
</evidence>
<dbReference type="Proteomes" id="UP000663852">
    <property type="component" value="Unassembled WGS sequence"/>
</dbReference>
<dbReference type="OrthoDB" id="9985567at2759"/>
<organism evidence="1 2">
    <name type="scientific">Adineta ricciae</name>
    <name type="common">Rotifer</name>
    <dbReference type="NCBI Taxonomy" id="249248"/>
    <lineage>
        <taxon>Eukaryota</taxon>
        <taxon>Metazoa</taxon>
        <taxon>Spiralia</taxon>
        <taxon>Gnathifera</taxon>
        <taxon>Rotifera</taxon>
        <taxon>Eurotatoria</taxon>
        <taxon>Bdelloidea</taxon>
        <taxon>Adinetida</taxon>
        <taxon>Adinetidae</taxon>
        <taxon>Adineta</taxon>
    </lineage>
</organism>
<accession>A0A815K5G9</accession>
<evidence type="ECO:0000313" key="2">
    <source>
        <dbReference type="Proteomes" id="UP000663852"/>
    </source>
</evidence>
<protein>
    <submittedName>
        <fullName evidence="1">Uncharacterized protein</fullName>
    </submittedName>
</protein>
<reference evidence="1" key="1">
    <citation type="submission" date="2021-02" db="EMBL/GenBank/DDBJ databases">
        <authorList>
            <person name="Nowell W R."/>
        </authorList>
    </citation>
    <scope>NUCLEOTIDE SEQUENCE</scope>
</reference>